<evidence type="ECO:0000313" key="2">
    <source>
        <dbReference type="EMBL" id="KCZ82259.1"/>
    </source>
</evidence>
<reference evidence="3" key="1">
    <citation type="submission" date="2013-02" db="EMBL/GenBank/DDBJ databases">
        <authorList>
            <consortium name="The Broad Institute Genome Sequencing Platform"/>
            <person name="Cuomo C."/>
            <person name="Becnel J."/>
            <person name="Sanscrainte N."/>
            <person name="Walker B."/>
            <person name="Young S.K."/>
            <person name="Zeng Q."/>
            <person name="Gargeya S."/>
            <person name="Fitzgerald M."/>
            <person name="Haas B."/>
            <person name="Abouelleil A."/>
            <person name="Alvarado L."/>
            <person name="Arachchi H.M."/>
            <person name="Berlin A.M."/>
            <person name="Chapman S.B."/>
            <person name="Dewar J."/>
            <person name="Goldberg J."/>
            <person name="Griggs A."/>
            <person name="Gujja S."/>
            <person name="Hansen M."/>
            <person name="Howarth C."/>
            <person name="Imamovic A."/>
            <person name="Larimer J."/>
            <person name="McCowan C."/>
            <person name="Murphy C."/>
            <person name="Neiman D."/>
            <person name="Pearson M."/>
            <person name="Priest M."/>
            <person name="Roberts A."/>
            <person name="Saif S."/>
            <person name="Shea T."/>
            <person name="Sisk P."/>
            <person name="Sykes S."/>
            <person name="Wortman J."/>
            <person name="Nusbaum C."/>
            <person name="Birren B."/>
        </authorList>
    </citation>
    <scope>NUCLEOTIDE SEQUENCE [LARGE SCALE GENOMIC DNA]</scope>
    <source>
        <strain evidence="3">PRA339</strain>
    </source>
</reference>
<accession>A0A059F5J1</accession>
<gene>
    <name evidence="2" type="ORF">H312_00282</name>
</gene>
<feature type="chain" id="PRO_5001576956" evidence="1">
    <location>
        <begin position="17"/>
        <end position="237"/>
    </location>
</feature>
<sequence length="237" mass="28433">MLIFLELLCCTQFNFASDFQESTMTTEILTYETTITQEDFNLNSSEHKHKLCIHFKDFINSIGNEKLKRYREGIRIFNQLYFQLKNTNILDEHKLMSYLKHSINSYFGRVFRNFILLNTVTSHIYKKFCWENEILQKRIHKLETRKVKTLKFYENLINDIAKRNTLFVNAIINLDALIIEYIVTNCPRKLQEVLAAAIFCGRTFSTMEEQYRKSKNVNFSFFNPLLFFYINWCLARE</sequence>
<reference evidence="2 3" key="2">
    <citation type="submission" date="2014-03" db="EMBL/GenBank/DDBJ databases">
        <title>The Genome Sequence of Anncaliia algerae insect isolate PRA339.</title>
        <authorList>
            <consortium name="The Broad Institute Genome Sequencing Platform"/>
            <consortium name="The Broad Institute Genome Sequencing Center for Infectious Disease"/>
            <person name="Cuomo C."/>
            <person name="Becnel J."/>
            <person name="Sanscrainte N."/>
            <person name="Walker B."/>
            <person name="Young S.K."/>
            <person name="Zeng Q."/>
            <person name="Gargeya S."/>
            <person name="Fitzgerald M."/>
            <person name="Haas B."/>
            <person name="Abouelleil A."/>
            <person name="Alvarado L."/>
            <person name="Arachchi H.M."/>
            <person name="Berlin A.M."/>
            <person name="Chapman S.B."/>
            <person name="Dewar J."/>
            <person name="Goldberg J."/>
            <person name="Griggs A."/>
            <person name="Gujja S."/>
            <person name="Hansen M."/>
            <person name="Howarth C."/>
            <person name="Imamovic A."/>
            <person name="Larimer J."/>
            <person name="McCowan C."/>
            <person name="Murphy C."/>
            <person name="Neiman D."/>
            <person name="Pearson M."/>
            <person name="Priest M."/>
            <person name="Roberts A."/>
            <person name="Saif S."/>
            <person name="Shea T."/>
            <person name="Sisk P."/>
            <person name="Sykes S."/>
            <person name="Wortman J."/>
            <person name="Nusbaum C."/>
            <person name="Birren B."/>
        </authorList>
    </citation>
    <scope>NUCLEOTIDE SEQUENCE [LARGE SCALE GENOMIC DNA]</scope>
    <source>
        <strain evidence="2 3">PRA339</strain>
    </source>
</reference>
<keyword evidence="1" id="KW-0732">Signal</keyword>
<dbReference type="AlphaFoldDB" id="A0A059F5J1"/>
<dbReference type="VEuPathDB" id="MicrosporidiaDB:H312_00282"/>
<dbReference type="Proteomes" id="UP000030655">
    <property type="component" value="Unassembled WGS sequence"/>
</dbReference>
<dbReference type="EMBL" id="KK365131">
    <property type="protein sequence ID" value="KCZ82259.1"/>
    <property type="molecule type" value="Genomic_DNA"/>
</dbReference>
<feature type="signal peptide" evidence="1">
    <location>
        <begin position="1"/>
        <end position="16"/>
    </location>
</feature>
<organism evidence="2 3">
    <name type="scientific">Anncaliia algerae PRA339</name>
    <dbReference type="NCBI Taxonomy" id="1288291"/>
    <lineage>
        <taxon>Eukaryota</taxon>
        <taxon>Fungi</taxon>
        <taxon>Fungi incertae sedis</taxon>
        <taxon>Microsporidia</taxon>
        <taxon>Tubulinosematoidea</taxon>
        <taxon>Tubulinosematidae</taxon>
        <taxon>Anncaliia</taxon>
    </lineage>
</organism>
<dbReference type="HOGENOM" id="CLU_1170413_0_0_1"/>
<name>A0A059F5J1_9MICR</name>
<proteinExistence type="predicted"/>
<evidence type="ECO:0000313" key="3">
    <source>
        <dbReference type="Proteomes" id="UP000030655"/>
    </source>
</evidence>
<keyword evidence="3" id="KW-1185">Reference proteome</keyword>
<evidence type="ECO:0000256" key="1">
    <source>
        <dbReference type="SAM" id="SignalP"/>
    </source>
</evidence>
<protein>
    <submittedName>
        <fullName evidence="2">Uncharacterized protein</fullName>
    </submittedName>
</protein>